<reference evidence="1 2" key="1">
    <citation type="submission" date="2016-10" db="EMBL/GenBank/DDBJ databases">
        <authorList>
            <person name="de Groot N.N."/>
        </authorList>
    </citation>
    <scope>NUCLEOTIDE SEQUENCE [LARGE SCALE GENOMIC DNA]</scope>
    <source>
        <strain evidence="1 2">DSM 26130</strain>
    </source>
</reference>
<gene>
    <name evidence="1" type="ORF">SAMN05216167_101597</name>
</gene>
<dbReference type="OrthoDB" id="963242at2"/>
<dbReference type="EMBL" id="FOLQ01000001">
    <property type="protein sequence ID" value="SFC17458.1"/>
    <property type="molecule type" value="Genomic_DNA"/>
</dbReference>
<dbReference type="RefSeq" id="WP_093822940.1">
    <property type="nucleotide sequence ID" value="NZ_FOLQ01000001.1"/>
</dbReference>
<accession>A0A1I1H5X3</accession>
<sequence length="82" mass="9132">MKIPLYKQVALLKDYPEEGLRAGDVVTTVEFLESPTPGVPNGYYVEAFDALGKTIAVFIVYETDIEALTHKDVLTRRTLETA</sequence>
<dbReference type="Proteomes" id="UP000198598">
    <property type="component" value="Unassembled WGS sequence"/>
</dbReference>
<dbReference type="AlphaFoldDB" id="A0A1I1H5X3"/>
<protein>
    <recommendedName>
        <fullName evidence="3">DUF4926 domain-containing protein</fullName>
    </recommendedName>
</protein>
<name>A0A1I1H5X3_9BACT</name>
<dbReference type="Pfam" id="PF16277">
    <property type="entry name" value="DUF4926"/>
    <property type="match status" value="1"/>
</dbReference>
<evidence type="ECO:0000313" key="2">
    <source>
        <dbReference type="Proteomes" id="UP000198598"/>
    </source>
</evidence>
<proteinExistence type="predicted"/>
<keyword evidence="2" id="KW-1185">Reference proteome</keyword>
<evidence type="ECO:0000313" key="1">
    <source>
        <dbReference type="EMBL" id="SFC17458.1"/>
    </source>
</evidence>
<organism evidence="1 2">
    <name type="scientific">Spirosoma endophyticum</name>
    <dbReference type="NCBI Taxonomy" id="662367"/>
    <lineage>
        <taxon>Bacteria</taxon>
        <taxon>Pseudomonadati</taxon>
        <taxon>Bacteroidota</taxon>
        <taxon>Cytophagia</taxon>
        <taxon>Cytophagales</taxon>
        <taxon>Cytophagaceae</taxon>
        <taxon>Spirosoma</taxon>
    </lineage>
</organism>
<dbReference type="InterPro" id="IPR032568">
    <property type="entry name" value="DUF4926"/>
</dbReference>
<dbReference type="STRING" id="662367.SAMN05216167_101597"/>
<evidence type="ECO:0008006" key="3">
    <source>
        <dbReference type="Google" id="ProtNLM"/>
    </source>
</evidence>